<reference evidence="1 2" key="1">
    <citation type="submission" date="2024-04" db="EMBL/GenBank/DDBJ databases">
        <authorList>
            <person name="Waldvogel A.-M."/>
            <person name="Schoenle A."/>
        </authorList>
    </citation>
    <scope>NUCLEOTIDE SEQUENCE [LARGE SCALE GENOMIC DNA]</scope>
</reference>
<dbReference type="Proteomes" id="UP001497482">
    <property type="component" value="Chromosome 3"/>
</dbReference>
<organism evidence="1 2">
    <name type="scientific">Knipowitschia caucasica</name>
    <name type="common">Caucasian dwarf goby</name>
    <name type="synonym">Pomatoschistus caucasicus</name>
    <dbReference type="NCBI Taxonomy" id="637954"/>
    <lineage>
        <taxon>Eukaryota</taxon>
        <taxon>Metazoa</taxon>
        <taxon>Chordata</taxon>
        <taxon>Craniata</taxon>
        <taxon>Vertebrata</taxon>
        <taxon>Euteleostomi</taxon>
        <taxon>Actinopterygii</taxon>
        <taxon>Neopterygii</taxon>
        <taxon>Teleostei</taxon>
        <taxon>Neoteleostei</taxon>
        <taxon>Acanthomorphata</taxon>
        <taxon>Gobiaria</taxon>
        <taxon>Gobiiformes</taxon>
        <taxon>Gobioidei</taxon>
        <taxon>Gobiidae</taxon>
        <taxon>Gobiinae</taxon>
        <taxon>Knipowitschia</taxon>
    </lineage>
</organism>
<accession>A0AAV2LHR4</accession>
<evidence type="ECO:0000313" key="2">
    <source>
        <dbReference type="Proteomes" id="UP001497482"/>
    </source>
</evidence>
<gene>
    <name evidence="1" type="ORF">KC01_LOCUS28769</name>
</gene>
<dbReference type="AlphaFoldDB" id="A0AAV2LHR4"/>
<dbReference type="EMBL" id="OZ035825">
    <property type="protein sequence ID" value="CAL1600683.1"/>
    <property type="molecule type" value="Genomic_DNA"/>
</dbReference>
<sequence length="94" mass="9905">MGAETEDGDAAGADIGAQLRTAEVERAPLFGPEPVLFLIAGPSCTSRGSMETANHHEYTNSERCFHRRNSSCPCCSGLTPQARVAPAVDTGNQL</sequence>
<protein>
    <submittedName>
        <fullName evidence="1">Uncharacterized protein</fullName>
    </submittedName>
</protein>
<keyword evidence="2" id="KW-1185">Reference proteome</keyword>
<name>A0AAV2LHR4_KNICA</name>
<proteinExistence type="predicted"/>
<evidence type="ECO:0000313" key="1">
    <source>
        <dbReference type="EMBL" id="CAL1600683.1"/>
    </source>
</evidence>